<accession>A0A9Q0DAZ1</accession>
<feature type="compositionally biased region" description="Basic and acidic residues" evidence="1">
    <location>
        <begin position="730"/>
        <end position="740"/>
    </location>
</feature>
<dbReference type="EMBL" id="JANIIK010000118">
    <property type="protein sequence ID" value="KAJ3585180.1"/>
    <property type="molecule type" value="Genomic_DNA"/>
</dbReference>
<feature type="region of interest" description="Disordered" evidence="1">
    <location>
        <begin position="179"/>
        <end position="227"/>
    </location>
</feature>
<feature type="region of interest" description="Disordered" evidence="1">
    <location>
        <begin position="564"/>
        <end position="641"/>
    </location>
</feature>
<evidence type="ECO:0000313" key="2">
    <source>
        <dbReference type="EMBL" id="KAJ3585180.1"/>
    </source>
</evidence>
<feature type="compositionally biased region" description="Basic and acidic residues" evidence="1">
    <location>
        <begin position="751"/>
        <end position="765"/>
    </location>
</feature>
<feature type="compositionally biased region" description="Polar residues" evidence="1">
    <location>
        <begin position="218"/>
        <end position="227"/>
    </location>
</feature>
<evidence type="ECO:0000313" key="3">
    <source>
        <dbReference type="Proteomes" id="UP001148018"/>
    </source>
</evidence>
<feature type="region of interest" description="Disordered" evidence="1">
    <location>
        <begin position="730"/>
        <end position="845"/>
    </location>
</feature>
<feature type="region of interest" description="Disordered" evidence="1">
    <location>
        <begin position="658"/>
        <end position="710"/>
    </location>
</feature>
<organism evidence="2 3">
    <name type="scientific">Muraenolepis orangiensis</name>
    <name type="common">Patagonian moray cod</name>
    <dbReference type="NCBI Taxonomy" id="630683"/>
    <lineage>
        <taxon>Eukaryota</taxon>
        <taxon>Metazoa</taxon>
        <taxon>Chordata</taxon>
        <taxon>Craniata</taxon>
        <taxon>Vertebrata</taxon>
        <taxon>Euteleostomi</taxon>
        <taxon>Actinopterygii</taxon>
        <taxon>Neopterygii</taxon>
        <taxon>Teleostei</taxon>
        <taxon>Neoteleostei</taxon>
        <taxon>Acanthomorphata</taxon>
        <taxon>Zeiogadaria</taxon>
        <taxon>Gadariae</taxon>
        <taxon>Gadiformes</taxon>
        <taxon>Muraenolepidoidei</taxon>
        <taxon>Muraenolepididae</taxon>
        <taxon>Muraenolepis</taxon>
    </lineage>
</organism>
<feature type="compositionally biased region" description="Low complexity" evidence="1">
    <location>
        <begin position="623"/>
        <end position="633"/>
    </location>
</feature>
<feature type="region of interest" description="Disordered" evidence="1">
    <location>
        <begin position="95"/>
        <end position="141"/>
    </location>
</feature>
<feature type="compositionally biased region" description="Polar residues" evidence="1">
    <location>
        <begin position="114"/>
        <end position="124"/>
    </location>
</feature>
<gene>
    <name evidence="2" type="ORF">NHX12_013901</name>
</gene>
<feature type="compositionally biased region" description="Low complexity" evidence="1">
    <location>
        <begin position="803"/>
        <end position="845"/>
    </location>
</feature>
<feature type="region of interest" description="Disordered" evidence="1">
    <location>
        <begin position="332"/>
        <end position="363"/>
    </location>
</feature>
<feature type="region of interest" description="Disordered" evidence="1">
    <location>
        <begin position="1351"/>
        <end position="1378"/>
    </location>
</feature>
<feature type="compositionally biased region" description="Polar residues" evidence="1">
    <location>
        <begin position="9"/>
        <end position="18"/>
    </location>
</feature>
<feature type="non-terminal residue" evidence="2">
    <location>
        <position position="1"/>
    </location>
</feature>
<proteinExistence type="predicted"/>
<protein>
    <submittedName>
        <fullName evidence="2">Uncharacterized protein</fullName>
    </submittedName>
</protein>
<evidence type="ECO:0000256" key="1">
    <source>
        <dbReference type="SAM" id="MobiDB-lite"/>
    </source>
</evidence>
<reference evidence="2" key="1">
    <citation type="submission" date="2022-07" db="EMBL/GenBank/DDBJ databases">
        <title>Chromosome-level genome of Muraenolepis orangiensis.</title>
        <authorList>
            <person name="Kim J."/>
        </authorList>
    </citation>
    <scope>NUCLEOTIDE SEQUENCE</scope>
    <source>
        <strain evidence="2">KU_S4_2022</strain>
        <tissue evidence="2">Muscle</tissue>
    </source>
</reference>
<sequence>MSHLYNPYSPESQNSPQGPYQPPSALEGPGNVGEPSHLVPGSTHASYGASSGTSMNPSHIHPSTHPGPMCYNPGQSTTELENAIDVHIKQVRKKVSHQSILKKPGPLGLGPTGYRSSSPVSQGPFSEYTDAIPSGASNWRSSYQTTSSEASYNVYSSPSAPNIPPSYYSQYSKPYPGSRYSSAGGVNDDSGNKPSSTAACSALSTSQSRDYEPPDRPSSMNTGYNQARYNSDSALDIIKRFNLNEEDLEELCAYSEDELSPTNLPYLLRGILQRNDERSLAASQSSMFHKTLVSQHAPETTAGPEANLKREEEAHPAFQQQSKVIEYGHTSKFSGGFRKEDEGRGHHSSSVSSFSKSGLDSYTSQRSTTYSHVYSPLSSMTASPSPRPIAHSIQTAIPSLKNEAVAKHPTTNPIPKEDSSADRTASHRAAPGARMISHRAAPGAGTTSHRPVPEVGSTSHRPAPGVGSTSHRPAPGTDPGAVPESNASLEWPMPAGKRTPTEGMIRDFMGVTPKLFPHTCCLCNKHVVHLKDWLDHRKHIIHLASCSLLRRQYSNWEPDTVLLDQAPEESQRPPATTTSSQSSKPEEEVSVSEEEEEVTVSTEEEVTVSTEEEVTVSTEEEVTVPTEDAVTVPTEDEVTVPTEEEVKVKVFLGKFTAPTSEAPSSQQRLSRSWSRDRRSLGHRPEETSVEQLAKKILETSGKRPGVQTGSTSLEAAVQSLAPVLLAQLAKLKDKKPSSSRDKKKPSSSSSRGEKKQSSSSSRDEQSVPTKSAKPQGLGLESLVPNHPPLLLSGLPSTISQAQKTTTSGTKTTTPGKKTTTPGKKTTTPGKKTTTPGTKTTTPGKKTTTSIDCMDFKPYMTSGATVMVTDLPEKTSCQYSEPELICVLEKFCNIECDKYFILPDNCTAFVEMATNKLEQLIDALANGVPLNEGRIHCHLLKENALESPITFYQQLLKWSEKVYDETSLEYRLVYISNLSTDEDYWMQAFKDGLDKIGGVRLYLPLMGKIFVEFLTVEDADRFGAWLSSFRPKPKIENKVQLIRPGIILDTEAVTPVCTKIQGPTAFLEGCEPPFWLVVPTQPSFYPTLIPQFYTPAHRTVYGPQDVDYAQMSSIGHTAVMVTGLPMCGYTHMDLLQEVWPYFEEKDISRVYYYVVILPLQRRAFIYFDDIVMCKEFILVHLNKPFTIGGCDLTLHLLLEHLNPCTKELQLYKRLLEWSNVVPEEKVNKDLLLITEVNDCSVKALKLIFDVMQNTPYISCIVLANRVLFQVPRKTNMYNVIANIIVENNKLVGDRTQAFPKPYYFQSRQQYVGTHMLERKIKKMFKLTNAAPPTMCGPSGAALPTLPLTSEATADCSTSAQDPAHNQALPHGSDPKKPPVLSQEMFRFFTMAIRQHRQTKVGSEE</sequence>
<name>A0A9Q0DAZ1_9TELE</name>
<dbReference type="Proteomes" id="UP001148018">
    <property type="component" value="Unassembled WGS sequence"/>
</dbReference>
<feature type="compositionally biased region" description="Polar residues" evidence="1">
    <location>
        <begin position="573"/>
        <end position="583"/>
    </location>
</feature>
<dbReference type="OrthoDB" id="10072641at2759"/>
<feature type="region of interest" description="Disordered" evidence="1">
    <location>
        <begin position="407"/>
        <end position="496"/>
    </location>
</feature>
<feature type="compositionally biased region" description="Basic and acidic residues" evidence="1">
    <location>
        <begin position="415"/>
        <end position="425"/>
    </location>
</feature>
<comment type="caution">
    <text evidence="2">The sequence shown here is derived from an EMBL/GenBank/DDBJ whole genome shotgun (WGS) entry which is preliminary data.</text>
</comment>
<feature type="compositionally biased region" description="Low complexity" evidence="1">
    <location>
        <begin position="348"/>
        <end position="361"/>
    </location>
</feature>
<feature type="compositionally biased region" description="Low complexity" evidence="1">
    <location>
        <begin position="195"/>
        <end position="208"/>
    </location>
</feature>
<feature type="compositionally biased region" description="Polar residues" evidence="1">
    <location>
        <begin position="43"/>
        <end position="57"/>
    </location>
</feature>
<keyword evidence="3" id="KW-1185">Reference proteome</keyword>
<feature type="region of interest" description="Disordered" evidence="1">
    <location>
        <begin position="1"/>
        <end position="76"/>
    </location>
</feature>
<feature type="compositionally biased region" description="Basic and acidic residues" evidence="1">
    <location>
        <begin position="673"/>
        <end position="701"/>
    </location>
</feature>
<feature type="compositionally biased region" description="Acidic residues" evidence="1">
    <location>
        <begin position="588"/>
        <end position="622"/>
    </location>
</feature>